<comment type="catalytic activity">
    <reaction evidence="6">
        <text>an acyl-CoA + a 1,2-diacyl-sn-glycerol = a triacyl-sn-glycerol + CoA</text>
        <dbReference type="Rhea" id="RHEA:10868"/>
        <dbReference type="ChEBI" id="CHEBI:17815"/>
        <dbReference type="ChEBI" id="CHEBI:57287"/>
        <dbReference type="ChEBI" id="CHEBI:58342"/>
        <dbReference type="ChEBI" id="CHEBI:64615"/>
        <dbReference type="EC" id="2.3.1.20"/>
    </reaction>
</comment>
<evidence type="ECO:0000256" key="2">
    <source>
        <dbReference type="ARBA" id="ARBA00005189"/>
    </source>
</evidence>
<sequence length="467" mass="50364">MSSERFDLHMSDSDALMWNIEKDPLLRSTIVTVLLLDQAPDWDALVKRVDAGTKAIARMRQRVASPMLRVGPPMWTADAHFDLSFHMTRLRSSDGTLDSVLDIARNSAMAGFDRARPLWQYTVVEGLHDDRAAMVLKVHHSLTDGVGGMKLLMMLFDLERDGQPLSSQEPAAELASFGALDLITESIKHRRRRAVGIARRSFGSAGSIGRSVLSKPKDTAVEAGRAVGSVARFLEPATSPKSPIMGSRTLARSLGTLEVPMDDLKRAAKATGGSLNDAYVAAVLGGLMKYHQFHGESPESLRMVMPISIRDEESALGGNHFTPARFLVPMTIEDPTQRIAEVGRLSRWIRDEPAIALTDALAGVLNQLPTTLSTAIFGAMLKGADFVTSNVPGAPIPLYAAGAELQRMYAFGPLSGAAANLTLLSHCGTACIGVNVDAVAVPDIETFLKAQRESFEEVLALGKAQPN</sequence>
<dbReference type="InterPro" id="IPR009721">
    <property type="entry name" value="O-acyltransferase_WSD1_C"/>
</dbReference>
<proteinExistence type="predicted"/>
<evidence type="ECO:0000256" key="3">
    <source>
        <dbReference type="ARBA" id="ARBA00013244"/>
    </source>
</evidence>
<evidence type="ECO:0000313" key="9">
    <source>
        <dbReference type="EMBL" id="CAB4648474.1"/>
    </source>
</evidence>
<evidence type="ECO:0000256" key="4">
    <source>
        <dbReference type="ARBA" id="ARBA00022679"/>
    </source>
</evidence>
<organism evidence="13">
    <name type="scientific">freshwater metagenome</name>
    <dbReference type="NCBI Taxonomy" id="449393"/>
    <lineage>
        <taxon>unclassified sequences</taxon>
        <taxon>metagenomes</taxon>
        <taxon>ecological metagenomes</taxon>
    </lineage>
</organism>
<dbReference type="GO" id="GO:0019432">
    <property type="term" value="P:triglyceride biosynthetic process"/>
    <property type="evidence" value="ECO:0007669"/>
    <property type="project" value="UniProtKB-UniPathway"/>
</dbReference>
<gene>
    <name evidence="9" type="ORF">UFOPK2242_00254</name>
    <name evidence="10" type="ORF">UFOPK2925_00253</name>
    <name evidence="11" type="ORF">UFOPK2996_01409</name>
    <name evidence="12" type="ORF">UFOPK3317_00321</name>
    <name evidence="13" type="ORF">UFOPK3974_01004</name>
    <name evidence="14" type="ORF">UFOPK4071_00941</name>
</gene>
<dbReference type="EMBL" id="CAFBOR010000138">
    <property type="protein sequence ID" value="CAB4992491.1"/>
    <property type="molecule type" value="Genomic_DNA"/>
</dbReference>
<dbReference type="Pfam" id="PF03007">
    <property type="entry name" value="WS_DGAT_cat"/>
    <property type="match status" value="1"/>
</dbReference>
<evidence type="ECO:0000259" key="7">
    <source>
        <dbReference type="Pfam" id="PF03007"/>
    </source>
</evidence>
<dbReference type="GO" id="GO:0051701">
    <property type="term" value="P:biological process involved in interaction with host"/>
    <property type="evidence" value="ECO:0007669"/>
    <property type="project" value="TreeGrafter"/>
</dbReference>
<dbReference type="InterPro" id="IPR023213">
    <property type="entry name" value="CAT-like_dom_sf"/>
</dbReference>
<accession>A0A6J7NGU4</accession>
<feature type="domain" description="O-acyltransferase WSD1-like N-terminal" evidence="7">
    <location>
        <begin position="10"/>
        <end position="279"/>
    </location>
</feature>
<dbReference type="EMBL" id="CAFBPF010000115">
    <property type="protein sequence ID" value="CAB5015274.1"/>
    <property type="molecule type" value="Genomic_DNA"/>
</dbReference>
<evidence type="ECO:0000313" key="10">
    <source>
        <dbReference type="EMBL" id="CAB4770756.1"/>
    </source>
</evidence>
<comment type="pathway">
    <text evidence="1">Glycerolipid metabolism; triacylglycerol biosynthesis.</text>
</comment>
<dbReference type="Gene3D" id="3.30.559.10">
    <property type="entry name" value="Chloramphenicol acetyltransferase-like domain"/>
    <property type="match status" value="1"/>
</dbReference>
<dbReference type="EMBL" id="CAFAAH010000237">
    <property type="protein sequence ID" value="CAB4807394.1"/>
    <property type="molecule type" value="Genomic_DNA"/>
</dbReference>
<evidence type="ECO:0000313" key="13">
    <source>
        <dbReference type="EMBL" id="CAB4992491.1"/>
    </source>
</evidence>
<dbReference type="Pfam" id="PF06974">
    <property type="entry name" value="WS_DGAT_C"/>
    <property type="match status" value="1"/>
</dbReference>
<protein>
    <recommendedName>
        <fullName evidence="3">diacylglycerol O-acyltransferase</fullName>
        <ecNumber evidence="3">2.3.1.20</ecNumber>
    </recommendedName>
</protein>
<evidence type="ECO:0000256" key="1">
    <source>
        <dbReference type="ARBA" id="ARBA00004771"/>
    </source>
</evidence>
<dbReference type="GO" id="GO:0005886">
    <property type="term" value="C:plasma membrane"/>
    <property type="evidence" value="ECO:0007669"/>
    <property type="project" value="TreeGrafter"/>
</dbReference>
<name>A0A6J7NGU4_9ZZZZ</name>
<keyword evidence="5" id="KW-0012">Acyltransferase</keyword>
<evidence type="ECO:0000313" key="14">
    <source>
        <dbReference type="EMBL" id="CAB5015274.1"/>
    </source>
</evidence>
<reference evidence="13" key="1">
    <citation type="submission" date="2020-05" db="EMBL/GenBank/DDBJ databases">
        <authorList>
            <person name="Chiriac C."/>
            <person name="Salcher M."/>
            <person name="Ghai R."/>
            <person name="Kavagutti S V."/>
        </authorList>
    </citation>
    <scope>NUCLEOTIDE SEQUENCE</scope>
</reference>
<dbReference type="GO" id="GO:0004144">
    <property type="term" value="F:diacylglycerol O-acyltransferase activity"/>
    <property type="evidence" value="ECO:0007669"/>
    <property type="project" value="UniProtKB-EC"/>
</dbReference>
<dbReference type="UniPathway" id="UPA00282"/>
<evidence type="ECO:0000313" key="11">
    <source>
        <dbReference type="EMBL" id="CAB4807394.1"/>
    </source>
</evidence>
<feature type="domain" description="O-acyltransferase WSD1 C-terminal" evidence="8">
    <location>
        <begin position="318"/>
        <end position="457"/>
    </location>
</feature>
<evidence type="ECO:0000256" key="5">
    <source>
        <dbReference type="ARBA" id="ARBA00023315"/>
    </source>
</evidence>
<dbReference type="InterPro" id="IPR004255">
    <property type="entry name" value="O-acyltransferase_WSD1_N"/>
</dbReference>
<dbReference type="GO" id="GO:0071731">
    <property type="term" value="P:response to nitric oxide"/>
    <property type="evidence" value="ECO:0007669"/>
    <property type="project" value="TreeGrafter"/>
</dbReference>
<keyword evidence="4" id="KW-0808">Transferase</keyword>
<dbReference type="AlphaFoldDB" id="A0A6J7NGU4"/>
<comment type="pathway">
    <text evidence="2">Lipid metabolism.</text>
</comment>
<dbReference type="EMBL" id="CAEZZU010000019">
    <property type="protein sequence ID" value="CAB4770756.1"/>
    <property type="molecule type" value="Genomic_DNA"/>
</dbReference>
<dbReference type="InterPro" id="IPR045034">
    <property type="entry name" value="O-acyltransferase_WSD1-like"/>
</dbReference>
<dbReference type="GO" id="GO:0001666">
    <property type="term" value="P:response to hypoxia"/>
    <property type="evidence" value="ECO:0007669"/>
    <property type="project" value="TreeGrafter"/>
</dbReference>
<dbReference type="PANTHER" id="PTHR31650:SF1">
    <property type="entry name" value="WAX ESTER SYNTHASE_DIACYLGLYCEROL ACYLTRANSFERASE 4-RELATED"/>
    <property type="match status" value="1"/>
</dbReference>
<dbReference type="EMBL" id="CAEZWM010000016">
    <property type="protein sequence ID" value="CAB4648474.1"/>
    <property type="molecule type" value="Genomic_DNA"/>
</dbReference>
<dbReference type="EMBL" id="CAFBLK010000038">
    <property type="protein sequence ID" value="CAB4859406.1"/>
    <property type="molecule type" value="Genomic_DNA"/>
</dbReference>
<dbReference type="SUPFAM" id="SSF52777">
    <property type="entry name" value="CoA-dependent acyltransferases"/>
    <property type="match status" value="1"/>
</dbReference>
<evidence type="ECO:0000313" key="12">
    <source>
        <dbReference type="EMBL" id="CAB4859406.1"/>
    </source>
</evidence>
<dbReference type="PANTHER" id="PTHR31650">
    <property type="entry name" value="O-ACYLTRANSFERASE (WSD1-LIKE) FAMILY PROTEIN"/>
    <property type="match status" value="1"/>
</dbReference>
<evidence type="ECO:0000256" key="6">
    <source>
        <dbReference type="ARBA" id="ARBA00048109"/>
    </source>
</evidence>
<evidence type="ECO:0000259" key="8">
    <source>
        <dbReference type="Pfam" id="PF06974"/>
    </source>
</evidence>
<dbReference type="EC" id="2.3.1.20" evidence="3"/>